<dbReference type="InterPro" id="IPR024862">
    <property type="entry name" value="TRPV"/>
</dbReference>
<dbReference type="GO" id="GO:0005886">
    <property type="term" value="C:plasma membrane"/>
    <property type="evidence" value="ECO:0007669"/>
    <property type="project" value="TreeGrafter"/>
</dbReference>
<dbReference type="SUPFAM" id="SSF50969">
    <property type="entry name" value="YVTN repeat-like/Quinoprotein amine dehydrogenase"/>
    <property type="match status" value="1"/>
</dbReference>
<evidence type="ECO:0000256" key="2">
    <source>
        <dbReference type="ARBA" id="ARBA00022692"/>
    </source>
</evidence>
<proteinExistence type="predicted"/>
<dbReference type="Gene3D" id="1.10.287.70">
    <property type="match status" value="1"/>
</dbReference>
<reference evidence="8" key="1">
    <citation type="submission" date="2020-12" db="EMBL/GenBank/DDBJ databases">
        <authorList>
            <person name="Iha C."/>
        </authorList>
    </citation>
    <scope>NUCLEOTIDE SEQUENCE</scope>
</reference>
<evidence type="ECO:0000256" key="1">
    <source>
        <dbReference type="ARBA" id="ARBA00004141"/>
    </source>
</evidence>
<comment type="subcellular location">
    <subcellularLocation>
        <location evidence="1">Membrane</location>
        <topology evidence="1">Multi-pass membrane protein</topology>
    </subcellularLocation>
</comment>
<feature type="transmembrane region" description="Helical" evidence="6">
    <location>
        <begin position="571"/>
        <end position="588"/>
    </location>
</feature>
<feature type="transmembrane region" description="Helical" evidence="6">
    <location>
        <begin position="744"/>
        <end position="764"/>
    </location>
</feature>
<evidence type="ECO:0000313" key="9">
    <source>
        <dbReference type="Proteomes" id="UP000708148"/>
    </source>
</evidence>
<evidence type="ECO:0000256" key="5">
    <source>
        <dbReference type="ARBA" id="ARBA00023136"/>
    </source>
</evidence>
<feature type="transmembrane region" description="Helical" evidence="6">
    <location>
        <begin position="492"/>
        <end position="517"/>
    </location>
</feature>
<keyword evidence="2 6" id="KW-0812">Transmembrane</keyword>
<keyword evidence="4 6" id="KW-1133">Transmembrane helix</keyword>
<protein>
    <recommendedName>
        <fullName evidence="7">Ion transport domain-containing protein</fullName>
    </recommendedName>
</protein>
<gene>
    <name evidence="8" type="ORF">OSTQU699_LOCUS10696</name>
</gene>
<dbReference type="InterPro" id="IPR011044">
    <property type="entry name" value="Quino_amine_DH_bsu"/>
</dbReference>
<organism evidence="8 9">
    <name type="scientific">Ostreobium quekettii</name>
    <dbReference type="NCBI Taxonomy" id="121088"/>
    <lineage>
        <taxon>Eukaryota</taxon>
        <taxon>Viridiplantae</taxon>
        <taxon>Chlorophyta</taxon>
        <taxon>core chlorophytes</taxon>
        <taxon>Ulvophyceae</taxon>
        <taxon>TCBD clade</taxon>
        <taxon>Bryopsidales</taxon>
        <taxon>Ostreobineae</taxon>
        <taxon>Ostreobiaceae</taxon>
        <taxon>Ostreobium</taxon>
    </lineage>
</organism>
<comment type="caution">
    <text evidence="8">The sequence shown here is derived from an EMBL/GenBank/DDBJ whole genome shotgun (WGS) entry which is preliminary data.</text>
</comment>
<keyword evidence="3" id="KW-0677">Repeat</keyword>
<evidence type="ECO:0000256" key="4">
    <source>
        <dbReference type="ARBA" id="ARBA00022989"/>
    </source>
</evidence>
<feature type="domain" description="Ion transport" evidence="7">
    <location>
        <begin position="495"/>
        <end position="774"/>
    </location>
</feature>
<evidence type="ECO:0000256" key="6">
    <source>
        <dbReference type="SAM" id="Phobius"/>
    </source>
</evidence>
<evidence type="ECO:0000313" key="8">
    <source>
        <dbReference type="EMBL" id="CAD7705341.1"/>
    </source>
</evidence>
<dbReference type="Proteomes" id="UP000708148">
    <property type="component" value="Unassembled WGS sequence"/>
</dbReference>
<sequence>VELERTSSKVAYNFHCTFSQNGKRAVQMQDPQTALVWDLVGRRVLNTVQFNLRLGLTGEFPFPLNIHPEGVSAVVGTLRDGPGMQVLTWDTTEDILRENVEGIPNHITISDSGRWALTDDSSGLPHPEASDWRSFSSVGTMPRRAATVGALWVRDVTGKSEPKKLAVPDLDPSMFMAMSEHGDKVACLTKDKRLIVWTPYAADGCIPDYNMVQAGRRGGQGAVGDGVEELLAKHGVSLLNYPDESGMNILFQAIYNNDIGLVRRLLNWVCQKKMKISMRTDTTADSADWKRRRSPETARVLVEYLLGGVTTEAAQAQIFKESLLNVLRVYPSLFYDVMSDKRVFLKIGEHMAPERAFEHRELLATSCEMMLPSEKSLKEMWDTKVREKYDSYQLAMSVNIETVAKVIPYPDIARIGKKGLLRALVANRTTHQMYAATPIASLVDYKWHSYGRELLLEELTHYALLLASFTAYCIFLGHLGEFEERSASFNDAVAIFAAISLVVSIILAFFNLVRKIFQVITLVKEEGLRGFVMWSNFHWHSIEIASYLIVVFLIPFAFVKGEARQDVDLSSLSAIVVIMLWWKALYYCGPFRSTGSLVVMIREILKDIMIFMLLAFSVLFGFGIAFYVLYRHARSAHTGRRAACSLFNETEVQGMKTVDPEMTMFLAPEVRESLMRCAEAVRPKDRVPEVRQQNELDDEEERDVLNAFGTLSRTLLTMFGFLLGDFDLETLWEAESASVAVTLFVLYALAMMIVLLNLLIAIMGDSFDKVKNTQESTFVKARALVIHDVETMMSERKKREKE</sequence>
<dbReference type="InterPro" id="IPR005821">
    <property type="entry name" value="Ion_trans_dom"/>
</dbReference>
<evidence type="ECO:0000256" key="3">
    <source>
        <dbReference type="ARBA" id="ARBA00022737"/>
    </source>
</evidence>
<name>A0A8S1JDP6_9CHLO</name>
<keyword evidence="5 6" id="KW-0472">Membrane</keyword>
<dbReference type="AlphaFoldDB" id="A0A8S1JDP6"/>
<accession>A0A8S1JDP6</accession>
<feature type="transmembrane region" description="Helical" evidence="6">
    <location>
        <begin position="704"/>
        <end position="724"/>
    </location>
</feature>
<feature type="non-terminal residue" evidence="8">
    <location>
        <position position="1"/>
    </location>
</feature>
<dbReference type="Pfam" id="PF00520">
    <property type="entry name" value="Ion_trans"/>
    <property type="match status" value="1"/>
</dbReference>
<keyword evidence="9" id="KW-1185">Reference proteome</keyword>
<evidence type="ECO:0000259" key="7">
    <source>
        <dbReference type="Pfam" id="PF00520"/>
    </source>
</evidence>
<feature type="transmembrane region" description="Helical" evidence="6">
    <location>
        <begin position="608"/>
        <end position="630"/>
    </location>
</feature>
<dbReference type="PANTHER" id="PTHR10582">
    <property type="entry name" value="TRANSIENT RECEPTOR POTENTIAL ION CHANNEL PROTEIN"/>
    <property type="match status" value="1"/>
</dbReference>
<feature type="transmembrane region" description="Helical" evidence="6">
    <location>
        <begin position="459"/>
        <end position="480"/>
    </location>
</feature>
<dbReference type="PANTHER" id="PTHR10582:SF2">
    <property type="entry name" value="INACTIVE"/>
    <property type="match status" value="1"/>
</dbReference>
<dbReference type="EMBL" id="CAJHUC010003099">
    <property type="protein sequence ID" value="CAD7705341.1"/>
    <property type="molecule type" value="Genomic_DNA"/>
</dbReference>
<dbReference type="GO" id="GO:0005216">
    <property type="term" value="F:monoatomic ion channel activity"/>
    <property type="evidence" value="ECO:0007669"/>
    <property type="project" value="InterPro"/>
</dbReference>
<feature type="transmembrane region" description="Helical" evidence="6">
    <location>
        <begin position="537"/>
        <end position="559"/>
    </location>
</feature>
<dbReference type="GO" id="GO:0098703">
    <property type="term" value="P:calcium ion import across plasma membrane"/>
    <property type="evidence" value="ECO:0007669"/>
    <property type="project" value="TreeGrafter"/>
</dbReference>
<dbReference type="OrthoDB" id="536690at2759"/>